<evidence type="ECO:0000313" key="8">
    <source>
        <dbReference type="EMBL" id="AWT40277.1"/>
    </source>
</evidence>
<dbReference type="HAMAP" id="MF_01329">
    <property type="entry name" value="PSII_Psb30_Ycf12"/>
    <property type="match status" value="1"/>
</dbReference>
<evidence type="ECO:0000256" key="2">
    <source>
        <dbReference type="ARBA" id="ARBA00022531"/>
    </source>
</evidence>
<keyword evidence="3 7" id="KW-0812">Transmembrane</keyword>
<organism evidence="8">
    <name type="scientific">Astrosyne radiata</name>
    <dbReference type="NCBI Taxonomy" id="1158023"/>
    <lineage>
        <taxon>Eukaryota</taxon>
        <taxon>Sar</taxon>
        <taxon>Stramenopiles</taxon>
        <taxon>Ochrophyta</taxon>
        <taxon>Bacillariophyta</taxon>
        <taxon>Fragilariophyceae</taxon>
        <taxon>Fragilariophycidae</taxon>
        <taxon>Cyclophorales</taxon>
        <taxon>Cyclophoraceae</taxon>
        <taxon>Astrosyne</taxon>
    </lineage>
</organism>
<sequence length="39" mass="4444">MFNPFKVNWQVLGQLFAIAFILLLGPAIIFLIILNRGEL</sequence>
<evidence type="ECO:0000256" key="7">
    <source>
        <dbReference type="HAMAP-Rule" id="MF_01329"/>
    </source>
</evidence>
<keyword evidence="5 7" id="KW-0472">Membrane</keyword>
<dbReference type="GO" id="GO:0009523">
    <property type="term" value="C:photosystem II"/>
    <property type="evidence" value="ECO:0007669"/>
    <property type="project" value="UniProtKB-KW"/>
</dbReference>
<dbReference type="InterPro" id="IPR010284">
    <property type="entry name" value="PSII_Ycf12_core-subunit"/>
</dbReference>
<keyword evidence="7" id="KW-0793">Thylakoid</keyword>
<comment type="subunit">
    <text evidence="7">PSII is composed of 1 copy each of membrane proteins PsbA, PsbB, PsbC, PsbD, PsbE, PsbF, PsbH, PsbI, PsbJ, PsbK, PsbL, PsbM, PsbT, PsbX, PsbY, PsbZ, Psb30/Ycf12, peripheral proteins of the oxygen-evolving complex and a large number of cofactors. It forms dimeric complexes.</text>
</comment>
<evidence type="ECO:0000256" key="3">
    <source>
        <dbReference type="ARBA" id="ARBA00022692"/>
    </source>
</evidence>
<comment type="similarity">
    <text evidence="7">Belongs to the Psb30/Ycf12 family.</text>
</comment>
<accession>A0A2U9NT22</accession>
<evidence type="ECO:0000256" key="1">
    <source>
        <dbReference type="ARBA" id="ARBA00004167"/>
    </source>
</evidence>
<keyword evidence="4 7" id="KW-1133">Transmembrane helix</keyword>
<feature type="transmembrane region" description="Helical" evidence="7">
    <location>
        <begin position="12"/>
        <end position="34"/>
    </location>
</feature>
<evidence type="ECO:0000256" key="4">
    <source>
        <dbReference type="ARBA" id="ARBA00022989"/>
    </source>
</evidence>
<keyword evidence="8" id="KW-0934">Plastid</keyword>
<evidence type="ECO:0000256" key="6">
    <source>
        <dbReference type="ARBA" id="ARBA00023276"/>
    </source>
</evidence>
<dbReference type="GeneID" id="36960190"/>
<keyword evidence="2 7" id="KW-0602">Photosynthesis</keyword>
<dbReference type="NCBIfam" id="NF010239">
    <property type="entry name" value="PRK13686.1"/>
    <property type="match status" value="1"/>
</dbReference>
<protein>
    <recommendedName>
        <fullName evidence="7">Photosystem II reaction center protein Psb30</fullName>
    </recommendedName>
    <alternativeName>
        <fullName evidence="7">Photosystem II reaction center protein Ycf12</fullName>
    </alternativeName>
</protein>
<dbReference type="EMBL" id="MG755807">
    <property type="protein sequence ID" value="AWT40277.1"/>
    <property type="molecule type" value="Genomic_DNA"/>
</dbReference>
<geneLocation type="chloroplast" evidence="8"/>
<dbReference type="Pfam" id="PF05969">
    <property type="entry name" value="PSII_Ycf12"/>
    <property type="match status" value="1"/>
</dbReference>
<proteinExistence type="inferred from homology"/>
<evidence type="ECO:0000256" key="5">
    <source>
        <dbReference type="ARBA" id="ARBA00023136"/>
    </source>
</evidence>
<dbReference type="RefSeq" id="YP_009497564.1">
    <property type="nucleotide sequence ID" value="NC_038008.1"/>
</dbReference>
<reference evidence="8" key="1">
    <citation type="journal article" date="2018" name="Adv. Bot. Res.">
        <title>Evolution of the Plastid Genomes in Diatoms.</title>
        <authorList>
            <person name="Yu M."/>
            <person name="Ashworth M.P."/>
            <person name="Hajrah N.H."/>
            <person name="Khiyami M.A."/>
            <person name="Sabir M.J."/>
            <person name="Alhebshi A.M."/>
            <person name="Al-Malki A.L."/>
            <person name="Sabir J.S.M."/>
            <person name="Theriot E.C."/>
            <person name="Jansen R.K."/>
        </authorList>
    </citation>
    <scope>NUCLEOTIDE SEQUENCE</scope>
</reference>
<comment type="function">
    <text evidence="7">A core subunit of photosystem II (PSII), probably helps stabilize the reaction center.</text>
</comment>
<gene>
    <name evidence="7 8" type="primary">ycf12</name>
    <name evidence="7" type="synonym">psb30</name>
</gene>
<keyword evidence="8" id="KW-0150">Chloroplast</keyword>
<dbReference type="GO" id="GO:0009535">
    <property type="term" value="C:chloroplast thylakoid membrane"/>
    <property type="evidence" value="ECO:0007669"/>
    <property type="project" value="UniProtKB-SubCell"/>
</dbReference>
<comment type="subcellular location">
    <subcellularLocation>
        <location evidence="1">Membrane</location>
        <topology evidence="1">Single-pass membrane protein</topology>
    </subcellularLocation>
    <subcellularLocation>
        <location evidence="7">Plastid</location>
        <location evidence="7">Chloroplast thylakoid membrane</location>
        <topology evidence="7">Single-pass membrane protein</topology>
    </subcellularLocation>
</comment>
<dbReference type="GO" id="GO:0015979">
    <property type="term" value="P:photosynthesis"/>
    <property type="evidence" value="ECO:0007669"/>
    <property type="project" value="UniProtKB-KW"/>
</dbReference>
<name>A0A2U9NT22_9STRA</name>
<dbReference type="AlphaFoldDB" id="A0A2U9NT22"/>
<keyword evidence="6 7" id="KW-0604">Photosystem II</keyword>